<dbReference type="GO" id="GO:0004022">
    <property type="term" value="F:alcohol dehydrogenase (NAD+) activity"/>
    <property type="evidence" value="ECO:0007669"/>
    <property type="project" value="UniProtKB-EC"/>
</dbReference>
<keyword evidence="1" id="KW-0560">Oxidoreductase</keyword>
<dbReference type="Proteomes" id="UP000031671">
    <property type="component" value="Unassembled WGS sequence"/>
</dbReference>
<dbReference type="AlphaFoldDB" id="A0A0B8NIM7"/>
<dbReference type="Gene3D" id="3.90.180.10">
    <property type="entry name" value="Medium-chain alcohol dehydrogenases, catalytic domain"/>
    <property type="match status" value="1"/>
</dbReference>
<dbReference type="Gene3D" id="3.40.50.720">
    <property type="entry name" value="NAD(P)-binding Rossmann-like Domain"/>
    <property type="match status" value="1"/>
</dbReference>
<protein>
    <submittedName>
        <fullName evidence="1">Alcohol dehydrogenase</fullName>
        <ecNumber evidence="1">1.1.1.1</ecNumber>
    </submittedName>
</protein>
<dbReference type="EC" id="1.1.1.1" evidence="1"/>
<keyword evidence="2" id="KW-1185">Reference proteome</keyword>
<comment type="caution">
    <text evidence="1">The sequence shown here is derived from an EMBL/GenBank/DDBJ whole genome shotgun (WGS) entry which is preliminary data.</text>
</comment>
<name>A0A0B8NIM7_9VIBR</name>
<evidence type="ECO:0000313" key="2">
    <source>
        <dbReference type="Proteomes" id="UP000031671"/>
    </source>
</evidence>
<organism evidence="1 2">
    <name type="scientific">Vibrio ishigakensis</name>
    <dbReference type="NCBI Taxonomy" id="1481914"/>
    <lineage>
        <taxon>Bacteria</taxon>
        <taxon>Pseudomonadati</taxon>
        <taxon>Pseudomonadota</taxon>
        <taxon>Gammaproteobacteria</taxon>
        <taxon>Vibrionales</taxon>
        <taxon>Vibrionaceae</taxon>
        <taxon>Vibrio</taxon>
    </lineage>
</organism>
<dbReference type="EMBL" id="BBRZ01000001">
    <property type="protein sequence ID" value="GAM54046.1"/>
    <property type="molecule type" value="Genomic_DNA"/>
</dbReference>
<evidence type="ECO:0000313" key="1">
    <source>
        <dbReference type="EMBL" id="GAM54046.1"/>
    </source>
</evidence>
<accession>A0A0B8NIM7</accession>
<proteinExistence type="predicted"/>
<reference evidence="1 2" key="2">
    <citation type="submission" date="2015-01" db="EMBL/GenBank/DDBJ databases">
        <authorList>
            <consortium name="NBRP consortium"/>
            <person name="Sawabe T."/>
            <person name="Meirelles P."/>
            <person name="Feng G."/>
            <person name="Sayaka M."/>
            <person name="Hattori M."/>
            <person name="Ohkuma M."/>
        </authorList>
    </citation>
    <scope>NUCLEOTIDE SEQUENCE [LARGE SCALE GENOMIC DNA]</scope>
    <source>
        <strain evidence="2">JCM 19231</strain>
    </source>
</reference>
<gene>
    <name evidence="1" type="ORF">JCM19231_3566</name>
</gene>
<reference evidence="1 2" key="1">
    <citation type="submission" date="2015-01" db="EMBL/GenBank/DDBJ databases">
        <title>Vibrio sp. C1 JCM 19231 whole genome shotgun sequence.</title>
        <authorList>
            <person name="Sawabe T."/>
            <person name="Meirelles P."/>
            <person name="Feng G."/>
            <person name="Sayaka M."/>
            <person name="Hattori M."/>
            <person name="Ohkuma M."/>
        </authorList>
    </citation>
    <scope>NUCLEOTIDE SEQUENCE [LARGE SCALE GENOMIC DNA]</scope>
    <source>
        <strain evidence="2">JCM 19231</strain>
    </source>
</reference>
<sequence length="67" mass="7710">MRTLYLKDLSFFGCTVLEEGVFQSLINWIETGKVKPIVAKSLPLKEINTMQELFQQKKHTGKLVLEV</sequence>
<dbReference type="Pfam" id="PF13602">
    <property type="entry name" value="ADH_zinc_N_2"/>
    <property type="match status" value="1"/>
</dbReference>